<proteinExistence type="predicted"/>
<evidence type="ECO:0000313" key="2">
    <source>
        <dbReference type="EMBL" id="KYK56536.1"/>
    </source>
</evidence>
<dbReference type="AlphaFoldDB" id="A0A151GHH5"/>
<evidence type="ECO:0000256" key="1">
    <source>
        <dbReference type="SAM" id="MobiDB-lite"/>
    </source>
</evidence>
<dbReference type="InParanoid" id="A0A151GHH5"/>
<gene>
    <name evidence="2" type="ORF">DCS_03536</name>
</gene>
<sequence>MLVRSRPCTKRSRRRVPDVDSALREISDEALDKLTSLLYLDKTLSGMERTHVQKDLMKRLDGCLLRPTGIVGFITRIGTSIAKYRSPVSLTHANLCLMHKPLDPRVVRKLMVLVARECTVHLNRFRRHRANNSIPWPLSEWLERMDNTTALWLGKDLFMKVFLREAPESAAPMSEMGRCEACILAVVGSEAQMLTDLRAAIKARHTYSMKRDMIRTEPRLLRIIKSWMKLYPLPTQAAMREMSDALVASIVTLRKDARVSRKLRFEYDSQLKVETMMSTTRDGLPVPTRTRSLATKIIHDTATVPSERFQNVSPSETKQTGIGTLAQVPCRRNASTRVANTSVHVADSAAVQASAKPYRHRDVTYCDGHMMSPASPSSPTPLRCRPSVSDVSDFRSREGSCFLLEAVSELSDHQSLPVPTPRPTILRTRLCHDDRTVSGESTGHSKDGSAAEPKASSWTLDSYYYNVAGGGAGNMERQQTRDRRRN</sequence>
<keyword evidence="3" id="KW-1185">Reference proteome</keyword>
<reference evidence="2 3" key="1">
    <citation type="journal article" date="2016" name="Sci. Rep.">
        <title>Insights into Adaptations to a Near-Obligate Nematode Endoparasitic Lifestyle from the Finished Genome of Drechmeria coniospora.</title>
        <authorList>
            <person name="Zhang L."/>
            <person name="Zhou Z."/>
            <person name="Guo Q."/>
            <person name="Fokkens L."/>
            <person name="Miskei M."/>
            <person name="Pocsi I."/>
            <person name="Zhang W."/>
            <person name="Chen M."/>
            <person name="Wang L."/>
            <person name="Sun Y."/>
            <person name="Donzelli B.G."/>
            <person name="Gibson D.M."/>
            <person name="Nelson D.R."/>
            <person name="Luo J.G."/>
            <person name="Rep M."/>
            <person name="Liu H."/>
            <person name="Yang S."/>
            <person name="Wang J."/>
            <person name="Krasnoff S.B."/>
            <person name="Xu Y."/>
            <person name="Molnar I."/>
            <person name="Lin M."/>
        </authorList>
    </citation>
    <scope>NUCLEOTIDE SEQUENCE [LARGE SCALE GENOMIC DNA]</scope>
    <source>
        <strain evidence="2 3">ARSEF 6962</strain>
    </source>
</reference>
<evidence type="ECO:0000313" key="3">
    <source>
        <dbReference type="Proteomes" id="UP000076580"/>
    </source>
</evidence>
<feature type="region of interest" description="Disordered" evidence="1">
    <location>
        <begin position="435"/>
        <end position="455"/>
    </location>
</feature>
<dbReference type="GeneID" id="63716179"/>
<protein>
    <submittedName>
        <fullName evidence="2">Uncharacterized protein</fullName>
    </submittedName>
</protein>
<dbReference type="STRING" id="98403.A0A151GHH5"/>
<comment type="caution">
    <text evidence="2">The sequence shown here is derived from an EMBL/GenBank/DDBJ whole genome shotgun (WGS) entry which is preliminary data.</text>
</comment>
<dbReference type="RefSeq" id="XP_040655888.1">
    <property type="nucleotide sequence ID" value="XM_040800855.1"/>
</dbReference>
<name>A0A151GHH5_DRECN</name>
<feature type="compositionally biased region" description="Basic and acidic residues" evidence="1">
    <location>
        <begin position="435"/>
        <end position="449"/>
    </location>
</feature>
<dbReference type="EMBL" id="LAYC01000002">
    <property type="protein sequence ID" value="KYK56536.1"/>
    <property type="molecule type" value="Genomic_DNA"/>
</dbReference>
<accession>A0A151GHH5</accession>
<organism evidence="2 3">
    <name type="scientific">Drechmeria coniospora</name>
    <name type="common">Nematophagous fungus</name>
    <name type="synonym">Meria coniospora</name>
    <dbReference type="NCBI Taxonomy" id="98403"/>
    <lineage>
        <taxon>Eukaryota</taxon>
        <taxon>Fungi</taxon>
        <taxon>Dikarya</taxon>
        <taxon>Ascomycota</taxon>
        <taxon>Pezizomycotina</taxon>
        <taxon>Sordariomycetes</taxon>
        <taxon>Hypocreomycetidae</taxon>
        <taxon>Hypocreales</taxon>
        <taxon>Ophiocordycipitaceae</taxon>
        <taxon>Drechmeria</taxon>
    </lineage>
</organism>
<dbReference type="Proteomes" id="UP000076580">
    <property type="component" value="Chromosome 02"/>
</dbReference>